<keyword evidence="6" id="KW-0472">Membrane</keyword>
<dbReference type="Proteomes" id="UP000014074">
    <property type="component" value="Unassembled WGS sequence"/>
</dbReference>
<keyword evidence="7" id="KW-0503">Monooxygenase</keyword>
<dbReference type="GO" id="GO:0004497">
    <property type="term" value="F:monooxygenase activity"/>
    <property type="evidence" value="ECO:0007669"/>
    <property type="project" value="UniProtKB-KW"/>
</dbReference>
<dbReference type="PANTHER" id="PTHR24305">
    <property type="entry name" value="CYTOCHROME P450"/>
    <property type="match status" value="1"/>
</dbReference>
<keyword evidence="4" id="KW-0408">Iron</keyword>
<dbReference type="Gene3D" id="1.10.630.10">
    <property type="entry name" value="Cytochrome P450"/>
    <property type="match status" value="1"/>
</dbReference>
<reference evidence="8" key="1">
    <citation type="journal article" date="2013" name="Genome Announc.">
        <title>Draft genome sequence of the ascomycete Phaeoacremonium aleophilum strain UCR-PA7, a causal agent of the esca disease complex in grapevines.</title>
        <authorList>
            <person name="Blanco-Ulate B."/>
            <person name="Rolshausen P."/>
            <person name="Cantu D."/>
        </authorList>
    </citation>
    <scope>NUCLEOTIDE SEQUENCE [LARGE SCALE GENOMIC DNA]</scope>
    <source>
        <strain evidence="8">UCR-PA7</strain>
    </source>
</reference>
<keyword evidence="6" id="KW-1133">Transmembrane helix</keyword>
<keyword evidence="3" id="KW-0479">Metal-binding</keyword>
<evidence type="ECO:0000256" key="3">
    <source>
        <dbReference type="ARBA" id="ARBA00022723"/>
    </source>
</evidence>
<name>R8BCY8_PHAM7</name>
<dbReference type="OrthoDB" id="3945418at2759"/>
<evidence type="ECO:0000256" key="5">
    <source>
        <dbReference type="SAM" id="MobiDB-lite"/>
    </source>
</evidence>
<dbReference type="InterPro" id="IPR036396">
    <property type="entry name" value="Cyt_P450_sf"/>
</dbReference>
<keyword evidence="6" id="KW-0812">Transmembrane</keyword>
<sequence>MGGLVDRTHIHGFRDLNFTAIVVTFSFVYILYGVVLVVYRLYFHALTRFPGPKLAAATHWYEAYHDLFAKGGGGQFTWEVKRMHQKYGPIVRINPDELHIDDYEFYETLYINDRPSQPIDKSDKFRYPPRAPRRAGPQLCEA</sequence>
<dbReference type="RefSeq" id="XP_007918053.1">
    <property type="nucleotide sequence ID" value="XM_007919862.1"/>
</dbReference>
<dbReference type="HOGENOM" id="CLU_1866028_0_0_1"/>
<evidence type="ECO:0000313" key="8">
    <source>
        <dbReference type="Proteomes" id="UP000014074"/>
    </source>
</evidence>
<dbReference type="GO" id="GO:0020037">
    <property type="term" value="F:heme binding"/>
    <property type="evidence" value="ECO:0007669"/>
    <property type="project" value="InterPro"/>
</dbReference>
<keyword evidence="2" id="KW-0349">Heme</keyword>
<gene>
    <name evidence="7" type="ORF">UCRPA7_7329</name>
</gene>
<evidence type="ECO:0000256" key="6">
    <source>
        <dbReference type="SAM" id="Phobius"/>
    </source>
</evidence>
<dbReference type="AlphaFoldDB" id="R8BCY8"/>
<dbReference type="SUPFAM" id="SSF48264">
    <property type="entry name" value="Cytochrome P450"/>
    <property type="match status" value="1"/>
</dbReference>
<feature type="transmembrane region" description="Helical" evidence="6">
    <location>
        <begin position="20"/>
        <end position="43"/>
    </location>
</feature>
<dbReference type="InterPro" id="IPR050121">
    <property type="entry name" value="Cytochrome_P450_monoxygenase"/>
</dbReference>
<keyword evidence="7" id="KW-0560">Oxidoreductase</keyword>
<dbReference type="GeneID" id="19328078"/>
<evidence type="ECO:0000256" key="1">
    <source>
        <dbReference type="ARBA" id="ARBA00010617"/>
    </source>
</evidence>
<dbReference type="KEGG" id="tmn:UCRPA7_7329"/>
<proteinExistence type="inferred from homology"/>
<evidence type="ECO:0000256" key="2">
    <source>
        <dbReference type="ARBA" id="ARBA00022617"/>
    </source>
</evidence>
<evidence type="ECO:0000256" key="4">
    <source>
        <dbReference type="ARBA" id="ARBA00023004"/>
    </source>
</evidence>
<dbReference type="GO" id="GO:0005506">
    <property type="term" value="F:iron ion binding"/>
    <property type="evidence" value="ECO:0007669"/>
    <property type="project" value="InterPro"/>
</dbReference>
<evidence type="ECO:0000313" key="7">
    <source>
        <dbReference type="EMBL" id="EON97156.1"/>
    </source>
</evidence>
<dbReference type="EMBL" id="KB933279">
    <property type="protein sequence ID" value="EON97156.1"/>
    <property type="molecule type" value="Genomic_DNA"/>
</dbReference>
<accession>R8BCY8</accession>
<dbReference type="GO" id="GO:0016705">
    <property type="term" value="F:oxidoreductase activity, acting on paired donors, with incorporation or reduction of molecular oxygen"/>
    <property type="evidence" value="ECO:0007669"/>
    <property type="project" value="InterPro"/>
</dbReference>
<comment type="similarity">
    <text evidence="1">Belongs to the cytochrome P450 family.</text>
</comment>
<dbReference type="eggNOG" id="KOG0159">
    <property type="taxonomic scope" value="Eukaryota"/>
</dbReference>
<dbReference type="PANTHER" id="PTHR24305:SF166">
    <property type="entry name" value="CYTOCHROME P450 12A4, MITOCHONDRIAL-RELATED"/>
    <property type="match status" value="1"/>
</dbReference>
<keyword evidence="8" id="KW-1185">Reference proteome</keyword>
<organism evidence="7 8">
    <name type="scientific">Phaeoacremonium minimum (strain UCR-PA7)</name>
    <name type="common">Esca disease fungus</name>
    <name type="synonym">Togninia minima</name>
    <dbReference type="NCBI Taxonomy" id="1286976"/>
    <lineage>
        <taxon>Eukaryota</taxon>
        <taxon>Fungi</taxon>
        <taxon>Dikarya</taxon>
        <taxon>Ascomycota</taxon>
        <taxon>Pezizomycotina</taxon>
        <taxon>Sordariomycetes</taxon>
        <taxon>Sordariomycetidae</taxon>
        <taxon>Togniniales</taxon>
        <taxon>Togniniaceae</taxon>
        <taxon>Phaeoacremonium</taxon>
    </lineage>
</organism>
<protein>
    <submittedName>
        <fullName evidence="7">Putative benzoate 4-monooxygenase cytochrome p450 protein</fullName>
    </submittedName>
</protein>
<feature type="region of interest" description="Disordered" evidence="5">
    <location>
        <begin position="117"/>
        <end position="142"/>
    </location>
</feature>